<reference evidence="1 2" key="1">
    <citation type="submission" date="2015-09" db="EMBL/GenBank/DDBJ databases">
        <title>Trachymyrmex zeteki WGS genome.</title>
        <authorList>
            <person name="Nygaard S."/>
            <person name="Hu H."/>
            <person name="Boomsma J."/>
            <person name="Zhang G."/>
        </authorList>
    </citation>
    <scope>NUCLEOTIDE SEQUENCE [LARGE SCALE GENOMIC DNA]</scope>
    <source>
        <strain evidence="1">Tzet28-1</strain>
        <tissue evidence="1">Whole body</tissue>
    </source>
</reference>
<organism evidence="1 2">
    <name type="scientific">Mycetomoellerius zeteki</name>
    <dbReference type="NCBI Taxonomy" id="64791"/>
    <lineage>
        <taxon>Eukaryota</taxon>
        <taxon>Metazoa</taxon>
        <taxon>Ecdysozoa</taxon>
        <taxon>Arthropoda</taxon>
        <taxon>Hexapoda</taxon>
        <taxon>Insecta</taxon>
        <taxon>Pterygota</taxon>
        <taxon>Neoptera</taxon>
        <taxon>Endopterygota</taxon>
        <taxon>Hymenoptera</taxon>
        <taxon>Apocrita</taxon>
        <taxon>Aculeata</taxon>
        <taxon>Formicoidea</taxon>
        <taxon>Formicidae</taxon>
        <taxon>Myrmicinae</taxon>
        <taxon>Mycetomoellerius</taxon>
    </lineage>
</organism>
<evidence type="ECO:0000313" key="1">
    <source>
        <dbReference type="EMBL" id="KYQ46506.1"/>
    </source>
</evidence>
<sequence>FVKITGFEGVIGCIDGSYIHIRTPAHKLRTTSANRHNMTSIVLQAVCNSHYTPCKDLGNLTPSHAQFNEKLSATRVKIENAFGWLKIRFRQLMLLDFHTVHKMCELATYKLLVKKLLVKKNTRNIYIYFCDRCLHYLSSNIKLELHSEDCEKLNDCAIKLPSEDNKWLSFNNHCRKERVPFVVYADP</sequence>
<proteinExistence type="predicted"/>
<accession>A0A151WFA8</accession>
<dbReference type="STRING" id="64791.A0A151WFA8"/>
<gene>
    <name evidence="1" type="ORF">ALC60_14495</name>
</gene>
<feature type="non-terminal residue" evidence="1">
    <location>
        <position position="1"/>
    </location>
</feature>
<dbReference type="EMBL" id="KQ983225">
    <property type="protein sequence ID" value="KYQ46506.1"/>
    <property type="molecule type" value="Genomic_DNA"/>
</dbReference>
<name>A0A151WFA8_9HYME</name>
<dbReference type="AlphaFoldDB" id="A0A151WFA8"/>
<protein>
    <recommendedName>
        <fullName evidence="3">DDE Tnp4 domain-containing protein</fullName>
    </recommendedName>
</protein>
<evidence type="ECO:0008006" key="3">
    <source>
        <dbReference type="Google" id="ProtNLM"/>
    </source>
</evidence>
<keyword evidence="2" id="KW-1185">Reference proteome</keyword>
<dbReference type="Proteomes" id="UP000075809">
    <property type="component" value="Unassembled WGS sequence"/>
</dbReference>
<evidence type="ECO:0000313" key="2">
    <source>
        <dbReference type="Proteomes" id="UP000075809"/>
    </source>
</evidence>